<dbReference type="Gene3D" id="3.30.70.270">
    <property type="match status" value="1"/>
</dbReference>
<dbReference type="PANTHER" id="PTHR46663">
    <property type="entry name" value="DIGUANYLATE CYCLASE DGCT-RELATED"/>
    <property type="match status" value="1"/>
</dbReference>
<dbReference type="Gene3D" id="3.10.580.10">
    <property type="entry name" value="CBS-domain"/>
    <property type="match status" value="1"/>
</dbReference>
<accession>M1WKS6</accession>
<keyword evidence="2" id="KW-0808">Transferase</keyword>
<sequence length="548" mass="61035">MGSFRLCQCERMPASTELKCIIKRLQESPEACVGLMAGGRLKGIVTIETLIANLDSHSGRLEGSSALECASTSFVMTSGDVFFTDFLYENSSKSYDNIILTSSHGQISLVAKDTFRQILTFKNRRIREVLPVTSGVPALNEKESCLKALELLSHEEHPHVVSLGNDGPTGVVTRHDISRAIEMRQNLWDIRLVDVAQSNVTVLREDISAEEALFQLEGNPNRLIICEDSDGGVRSVVDIMQLRRALIGLLKPKKYEIAYQGVAQRQLSDILIERVMSDTMGIGVVALTPDLEIQYSNRTAKKLLGLSSVSLSRKSAYSLSHDIPLLENVVHAVGMLDPVSNPVVDLSNRTDFPSNYQTKLTGVWKNNDPSGFIVTIQNSTDVRLAEAKLRKLAYYDALTGLPNRTLLFERLNMEIRKSRRYNEEFAVVFVDLNGFKGINDRYGHRYGDQLLIKVANRFSNVLRETDTVARLGGDEFLFILPGASFMETAWVVSKKILAVLDEPIVLEEVTVSIDASFGTAYFPENGLTPEELIDFADQEMYESKRLGL</sequence>
<feature type="domain" description="GGDEF" evidence="1">
    <location>
        <begin position="423"/>
        <end position="548"/>
    </location>
</feature>
<dbReference type="InterPro" id="IPR043128">
    <property type="entry name" value="Rev_trsase/Diguanyl_cyclase"/>
</dbReference>
<dbReference type="EC" id="2.7.7.65" evidence="2"/>
<evidence type="ECO:0000313" key="3">
    <source>
        <dbReference type="Proteomes" id="UP000011724"/>
    </source>
</evidence>
<dbReference type="eggNOG" id="COG5001">
    <property type="taxonomic scope" value="Bacteria"/>
</dbReference>
<proteinExistence type="predicted"/>
<dbReference type="PROSITE" id="PS50887">
    <property type="entry name" value="GGDEF"/>
    <property type="match status" value="1"/>
</dbReference>
<dbReference type="InterPro" id="IPR000644">
    <property type="entry name" value="CBS_dom"/>
</dbReference>
<dbReference type="InterPro" id="IPR029787">
    <property type="entry name" value="Nucleotide_cyclase"/>
</dbReference>
<dbReference type="SUPFAM" id="SSF54631">
    <property type="entry name" value="CBS-domain pair"/>
    <property type="match status" value="1"/>
</dbReference>
<gene>
    <name evidence="2" type="ordered locus">BN4_20054</name>
</gene>
<dbReference type="InterPro" id="IPR052163">
    <property type="entry name" value="DGC-Regulatory_Protein"/>
</dbReference>
<dbReference type="NCBIfam" id="TIGR00254">
    <property type="entry name" value="GGDEF"/>
    <property type="match status" value="1"/>
</dbReference>
<dbReference type="EMBL" id="FO203427">
    <property type="protein sequence ID" value="CCH50116.1"/>
    <property type="molecule type" value="Genomic_DNA"/>
</dbReference>
<evidence type="ECO:0000259" key="1">
    <source>
        <dbReference type="PROSITE" id="PS50887"/>
    </source>
</evidence>
<dbReference type="Gene3D" id="3.30.450.20">
    <property type="entry name" value="PAS domain"/>
    <property type="match status" value="1"/>
</dbReference>
<dbReference type="PATRIC" id="fig|879567.3.peg.3105"/>
<evidence type="ECO:0000313" key="2">
    <source>
        <dbReference type="EMBL" id="CCH50116.1"/>
    </source>
</evidence>
<dbReference type="SMART" id="SM00267">
    <property type="entry name" value="GGDEF"/>
    <property type="match status" value="1"/>
</dbReference>
<dbReference type="KEGG" id="dpi:BN4_20054"/>
<dbReference type="InterPro" id="IPR000160">
    <property type="entry name" value="GGDEF_dom"/>
</dbReference>
<reference evidence="3" key="2">
    <citation type="journal article" date="2013" name="Stand. Genomic Sci.">
        <title>Complete genome sequence of Desulfocapsa sulfexigens, a marine deltaproteobacterium specialized in disproportionating inorganic sulfur compounds.</title>
        <authorList>
            <person name="Finster K.W."/>
            <person name="Kjeldsen K.U."/>
            <person name="Kube M."/>
            <person name="Reinhardt R."/>
            <person name="Mussmann M."/>
            <person name="Amann R."/>
            <person name="Schreiber L."/>
        </authorList>
    </citation>
    <scope>NUCLEOTIDE SEQUENCE [LARGE SCALE GENOMIC DNA]</scope>
    <source>
        <strain evidence="3">DSM 10523 / SB164P1</strain>
    </source>
</reference>
<dbReference type="CDD" id="cd01949">
    <property type="entry name" value="GGDEF"/>
    <property type="match status" value="1"/>
</dbReference>
<dbReference type="SUPFAM" id="SSF55073">
    <property type="entry name" value="Nucleotide cyclase"/>
    <property type="match status" value="1"/>
</dbReference>
<dbReference type="Pfam" id="PF00990">
    <property type="entry name" value="GGDEF"/>
    <property type="match status" value="1"/>
</dbReference>
<organism evidence="2 3">
    <name type="scientific">Pseudodesulfovibrio piezophilus (strain DSM 21447 / JCM 15486 / C1TLV30)</name>
    <name type="common">Desulfovibrio piezophilus</name>
    <dbReference type="NCBI Taxonomy" id="1322246"/>
    <lineage>
        <taxon>Bacteria</taxon>
        <taxon>Pseudomonadati</taxon>
        <taxon>Thermodesulfobacteriota</taxon>
        <taxon>Desulfovibrionia</taxon>
        <taxon>Desulfovibrionales</taxon>
        <taxon>Desulfovibrionaceae</taxon>
    </lineage>
</organism>
<keyword evidence="2" id="KW-0548">Nucleotidyltransferase</keyword>
<dbReference type="InterPro" id="IPR046342">
    <property type="entry name" value="CBS_dom_sf"/>
</dbReference>
<dbReference type="AlphaFoldDB" id="M1WKS6"/>
<dbReference type="GO" id="GO:0052621">
    <property type="term" value="F:diguanylate cyclase activity"/>
    <property type="evidence" value="ECO:0007669"/>
    <property type="project" value="UniProtKB-EC"/>
</dbReference>
<protein>
    <submittedName>
        <fullName evidence="2">Putative Diguanylate cyclase</fullName>
        <ecNumber evidence="2">2.7.7.65</ecNumber>
    </submittedName>
</protein>
<dbReference type="Pfam" id="PF00571">
    <property type="entry name" value="CBS"/>
    <property type="match status" value="1"/>
</dbReference>
<dbReference type="PANTHER" id="PTHR46663:SF3">
    <property type="entry name" value="SLL0267 PROTEIN"/>
    <property type="match status" value="1"/>
</dbReference>
<dbReference type="STRING" id="1322246.BN4_20054"/>
<dbReference type="HOGENOM" id="CLU_496711_0_0_7"/>
<keyword evidence="3" id="KW-1185">Reference proteome</keyword>
<name>M1WKS6_PSEP2</name>
<reference evidence="2 3" key="1">
    <citation type="journal article" date="2013" name="PLoS ONE">
        <title>The first genomic and proteomic characterization of a deep-sea sulfate reducer: insights into the piezophilic lifestyle of Desulfovibrio piezophilus.</title>
        <authorList>
            <person name="Pradel N."/>
            <person name="Ji B."/>
            <person name="Gimenez G."/>
            <person name="Talla E."/>
            <person name="Lenoble P."/>
            <person name="Garel M."/>
            <person name="Tamburini C."/>
            <person name="Fourquet P."/>
            <person name="Lebrun R."/>
            <person name="Bertin P."/>
            <person name="Denis Y."/>
            <person name="Pophillat M."/>
            <person name="Barbe V."/>
            <person name="Ollivier B."/>
            <person name="Dolla A."/>
        </authorList>
    </citation>
    <scope>NUCLEOTIDE SEQUENCE [LARGE SCALE GENOMIC DNA]</scope>
    <source>
        <strain evidence="3">DSM 10523 / SB164P1</strain>
    </source>
</reference>
<dbReference type="Proteomes" id="UP000011724">
    <property type="component" value="Chromosome"/>
</dbReference>